<sequence>MSDAFGECCAQICFECIGRCFLASIIVLFDVLLIKPHGARIIRWGRAIQRTLRIPAVLCPFADSDPGMTDATMRVIAVHTLFTICIVPVGFTNARSPLTINDPTLVIFGIAYPIFAVLTGYALIMVTKGHQNKSRPDHATLRNGKGESSGVGQPATTPLLMDSDLEQEIRAMFAVP</sequence>
<name>A0A507B8X0_9PEZI</name>
<evidence type="ECO:0000256" key="1">
    <source>
        <dbReference type="SAM" id="MobiDB-lite"/>
    </source>
</evidence>
<proteinExistence type="predicted"/>
<organism evidence="3 4">
    <name type="scientific">Thyridium curvatum</name>
    <dbReference type="NCBI Taxonomy" id="1093900"/>
    <lineage>
        <taxon>Eukaryota</taxon>
        <taxon>Fungi</taxon>
        <taxon>Dikarya</taxon>
        <taxon>Ascomycota</taxon>
        <taxon>Pezizomycotina</taxon>
        <taxon>Sordariomycetes</taxon>
        <taxon>Sordariomycetidae</taxon>
        <taxon>Thyridiales</taxon>
        <taxon>Thyridiaceae</taxon>
        <taxon>Thyridium</taxon>
    </lineage>
</organism>
<dbReference type="Proteomes" id="UP000319257">
    <property type="component" value="Unassembled WGS sequence"/>
</dbReference>
<keyword evidence="2" id="KW-0472">Membrane</keyword>
<keyword evidence="4" id="KW-1185">Reference proteome</keyword>
<evidence type="ECO:0000313" key="4">
    <source>
        <dbReference type="Proteomes" id="UP000319257"/>
    </source>
</evidence>
<dbReference type="InParanoid" id="A0A507B8X0"/>
<accession>A0A507B8X0</accession>
<feature type="transmembrane region" description="Helical" evidence="2">
    <location>
        <begin position="106"/>
        <end position="126"/>
    </location>
</feature>
<evidence type="ECO:0000256" key="2">
    <source>
        <dbReference type="SAM" id="Phobius"/>
    </source>
</evidence>
<keyword evidence="2" id="KW-1133">Transmembrane helix</keyword>
<feature type="region of interest" description="Disordered" evidence="1">
    <location>
        <begin position="132"/>
        <end position="158"/>
    </location>
</feature>
<dbReference type="AlphaFoldDB" id="A0A507B8X0"/>
<protein>
    <submittedName>
        <fullName evidence="3">Uncharacterized protein</fullName>
    </submittedName>
</protein>
<keyword evidence="2" id="KW-0812">Transmembrane</keyword>
<gene>
    <name evidence="3" type="ORF">E0L32_004294</name>
</gene>
<dbReference type="EMBL" id="SKBQ01000020">
    <property type="protein sequence ID" value="TPX15596.1"/>
    <property type="molecule type" value="Genomic_DNA"/>
</dbReference>
<reference evidence="3 4" key="1">
    <citation type="submission" date="2019-06" db="EMBL/GenBank/DDBJ databases">
        <title>Draft genome sequence of the filamentous fungus Phialemoniopsis curvata isolated from diesel fuel.</title>
        <authorList>
            <person name="Varaljay V.A."/>
            <person name="Lyon W.J."/>
            <person name="Crouch A.L."/>
            <person name="Drake C.E."/>
            <person name="Hollomon J.M."/>
            <person name="Nadeau L.J."/>
            <person name="Nunn H.S."/>
            <person name="Stevenson B.S."/>
            <person name="Bojanowski C.L."/>
            <person name="Crookes-Goodson W.J."/>
        </authorList>
    </citation>
    <scope>NUCLEOTIDE SEQUENCE [LARGE SCALE GENOMIC DNA]</scope>
    <source>
        <strain evidence="3 4">D216</strain>
    </source>
</reference>
<comment type="caution">
    <text evidence="3">The sequence shown here is derived from an EMBL/GenBank/DDBJ whole genome shotgun (WGS) entry which is preliminary data.</text>
</comment>
<feature type="transmembrane region" description="Helical" evidence="2">
    <location>
        <begin position="75"/>
        <end position="94"/>
    </location>
</feature>
<evidence type="ECO:0000313" key="3">
    <source>
        <dbReference type="EMBL" id="TPX15596.1"/>
    </source>
</evidence>
<dbReference type="GeneID" id="41971741"/>
<dbReference type="RefSeq" id="XP_030997307.1">
    <property type="nucleotide sequence ID" value="XM_031138689.1"/>
</dbReference>